<feature type="domain" description="Protein kinase" evidence="1">
    <location>
        <begin position="67"/>
        <end position="332"/>
    </location>
</feature>
<dbReference type="OrthoDB" id="4103069at2"/>
<evidence type="ECO:0000259" key="1">
    <source>
        <dbReference type="PROSITE" id="PS50011"/>
    </source>
</evidence>
<reference evidence="2 4" key="1">
    <citation type="submission" date="2015-11" db="EMBL/GenBank/DDBJ databases">
        <title>Genomic analysis of 38 Legionella species identifies large and diverse effector repertoires.</title>
        <authorList>
            <person name="Burstein D."/>
            <person name="Amaro F."/>
            <person name="Zusman T."/>
            <person name="Lifshitz Z."/>
            <person name="Cohen O."/>
            <person name="Gilbert J.A."/>
            <person name="Pupko T."/>
            <person name="Shuman H.A."/>
            <person name="Segal G."/>
        </authorList>
    </citation>
    <scope>NUCLEOTIDE SEQUENCE [LARGE SCALE GENOMIC DNA]</scope>
    <source>
        <strain evidence="2 4">ATCC 43877</strain>
    </source>
</reference>
<dbReference type="PANTHER" id="PTHR44167:SF30">
    <property type="entry name" value="PHOSPHORYLASE KINASE"/>
    <property type="match status" value="1"/>
</dbReference>
<dbReference type="EMBL" id="UGOG01000001">
    <property type="protein sequence ID" value="STX62985.1"/>
    <property type="molecule type" value="Genomic_DNA"/>
</dbReference>
<protein>
    <submittedName>
        <fullName evidence="3">Ser/Thr protein kinase</fullName>
        <ecNumber evidence="3">2.7.11.1</ecNumber>
    </submittedName>
</protein>
<keyword evidence="3" id="KW-0418">Kinase</keyword>
<dbReference type="InterPro" id="IPR000719">
    <property type="entry name" value="Prot_kinase_dom"/>
</dbReference>
<dbReference type="PANTHER" id="PTHR44167">
    <property type="entry name" value="OVARIAN-SPECIFIC SERINE/THREONINE-PROTEIN KINASE LOK-RELATED"/>
    <property type="match status" value="1"/>
</dbReference>
<gene>
    <name evidence="3" type="primary">pknE</name>
    <name evidence="2" type="ORF">Lmor_1536</name>
    <name evidence="3" type="ORF">NCTC12239_01925</name>
</gene>
<evidence type="ECO:0000313" key="3">
    <source>
        <dbReference type="EMBL" id="STX62985.1"/>
    </source>
</evidence>
<name>A0A378JW92_9GAMM</name>
<dbReference type="STRING" id="39962.Lmor_1536"/>
<dbReference type="RefSeq" id="WP_028384439.1">
    <property type="nucleotide sequence ID" value="NZ_CAAAJG010000001.1"/>
</dbReference>
<dbReference type="EC" id="2.7.11.1" evidence="3"/>
<dbReference type="SMART" id="SM00220">
    <property type="entry name" value="S_TKc"/>
    <property type="match status" value="1"/>
</dbReference>
<dbReference type="SUPFAM" id="SSF56112">
    <property type="entry name" value="Protein kinase-like (PK-like)"/>
    <property type="match status" value="1"/>
</dbReference>
<accession>A0A378JW92</accession>
<dbReference type="AlphaFoldDB" id="A0A378JW92"/>
<keyword evidence="4" id="KW-1185">Reference proteome</keyword>
<keyword evidence="3" id="KW-0808">Transferase</keyword>
<evidence type="ECO:0000313" key="2">
    <source>
        <dbReference type="EMBL" id="KTD34139.1"/>
    </source>
</evidence>
<dbReference type="Proteomes" id="UP000254040">
    <property type="component" value="Unassembled WGS sequence"/>
</dbReference>
<evidence type="ECO:0000313" key="4">
    <source>
        <dbReference type="Proteomes" id="UP000054985"/>
    </source>
</evidence>
<reference evidence="3 5" key="2">
    <citation type="submission" date="2018-06" db="EMBL/GenBank/DDBJ databases">
        <authorList>
            <consortium name="Pathogen Informatics"/>
            <person name="Doyle S."/>
        </authorList>
    </citation>
    <scope>NUCLEOTIDE SEQUENCE [LARGE SCALE GENOMIC DNA]</scope>
    <source>
        <strain evidence="3 5">NCTC12239</strain>
    </source>
</reference>
<dbReference type="GO" id="GO:0004674">
    <property type="term" value="F:protein serine/threonine kinase activity"/>
    <property type="evidence" value="ECO:0007669"/>
    <property type="project" value="UniProtKB-EC"/>
</dbReference>
<dbReference type="GO" id="GO:0005524">
    <property type="term" value="F:ATP binding"/>
    <property type="evidence" value="ECO:0007669"/>
    <property type="project" value="InterPro"/>
</dbReference>
<sequence>MIGIDDLRTLDKANKQAIIQLLLNNPTVHYWSAGEYERLSLNFSIIKHFSSGRERKGIPGPRVRYEVMDNEIFGSGNFGTFYRCRFTLSIDDDGELQVKERKPDRVRLVKVQESIYKEKSMLDQIILEAHVLSQSDVFHSKPLVVDQGKTYIIMKELPGVQLYTLMIENQLTIKQRYVLTLELIRALKEQIHDKGWIHRDIKPENIMVYQNGDSFQIYIIDFGFISNIDDKPTNRVGTIPYAAPECYRDWKVKNTKTDIYALGLILLYLWNDIPVKPECYDLLIEHFEKMVHPKMVFRPVLSDLLSNIMELEQILQPVNVHVYHEVAPDPLWTCLSI</sequence>
<evidence type="ECO:0000313" key="5">
    <source>
        <dbReference type="Proteomes" id="UP000254040"/>
    </source>
</evidence>
<dbReference type="Gene3D" id="1.10.510.10">
    <property type="entry name" value="Transferase(Phosphotransferase) domain 1"/>
    <property type="match status" value="1"/>
</dbReference>
<organism evidence="3 5">
    <name type="scientific">Legionella moravica</name>
    <dbReference type="NCBI Taxonomy" id="39962"/>
    <lineage>
        <taxon>Bacteria</taxon>
        <taxon>Pseudomonadati</taxon>
        <taxon>Pseudomonadota</taxon>
        <taxon>Gammaproteobacteria</taxon>
        <taxon>Legionellales</taxon>
        <taxon>Legionellaceae</taxon>
        <taxon>Legionella</taxon>
    </lineage>
</organism>
<proteinExistence type="predicted"/>
<dbReference type="CDD" id="cd00180">
    <property type="entry name" value="PKc"/>
    <property type="match status" value="1"/>
</dbReference>
<dbReference type="Proteomes" id="UP000054985">
    <property type="component" value="Unassembled WGS sequence"/>
</dbReference>
<dbReference type="EMBL" id="LNYN01000020">
    <property type="protein sequence ID" value="KTD34139.1"/>
    <property type="molecule type" value="Genomic_DNA"/>
</dbReference>
<dbReference type="PROSITE" id="PS50011">
    <property type="entry name" value="PROTEIN_KINASE_DOM"/>
    <property type="match status" value="1"/>
</dbReference>
<dbReference type="Pfam" id="PF00069">
    <property type="entry name" value="Pkinase"/>
    <property type="match status" value="1"/>
</dbReference>
<dbReference type="InterPro" id="IPR011009">
    <property type="entry name" value="Kinase-like_dom_sf"/>
</dbReference>